<dbReference type="Proteomes" id="UP001231189">
    <property type="component" value="Unassembled WGS sequence"/>
</dbReference>
<keyword evidence="7" id="KW-0175">Coiled coil</keyword>
<keyword evidence="2 6" id="KW-0479">Metal-binding</keyword>
<dbReference type="GO" id="GO:0006355">
    <property type="term" value="P:regulation of DNA-templated transcription"/>
    <property type="evidence" value="ECO:0007669"/>
    <property type="project" value="UniProtKB-UniRule"/>
</dbReference>
<dbReference type="InterPro" id="IPR006564">
    <property type="entry name" value="Znf_PMZ"/>
</dbReference>
<dbReference type="AlphaFoldDB" id="A0AAD8WTX2"/>
<sequence length="276" mass="31600">MVASSTSSSSEGFNAVLKQYTRPHGSLFDFFKKFMKLQEQIDVAEDGNEFIDEDKTVRLWGDFPMEKQMLKIYTLPIYNRFQLELRKLTSYNAHDCGGGVFEVFPILGSVMGYGSQTYMVDVDIANEIYNCQCCKFNKDGILCCHVMKVMSYLGTVITMPKHYILPRWSKPTPDIVVQPTEPVHQPSPGQKLSRKEMRLLRYGNLCIEFSKLAVDLAASEKTKEIAENHMKAMVRELADQKKAAADALKRKKVQVLLQVHRVLICQQMHKRTKMNS</sequence>
<dbReference type="PANTHER" id="PTHR31669:SF296">
    <property type="entry name" value="PROTEIN FAR1-RELATED SEQUENCE"/>
    <property type="match status" value="1"/>
</dbReference>
<dbReference type="SMART" id="SM00575">
    <property type="entry name" value="ZnF_PMZ"/>
    <property type="match status" value="1"/>
</dbReference>
<dbReference type="InterPro" id="IPR031052">
    <property type="entry name" value="FHY3/FAR1"/>
</dbReference>
<organism evidence="9 10">
    <name type="scientific">Lolium multiflorum</name>
    <name type="common">Italian ryegrass</name>
    <name type="synonym">Lolium perenne subsp. multiflorum</name>
    <dbReference type="NCBI Taxonomy" id="4521"/>
    <lineage>
        <taxon>Eukaryota</taxon>
        <taxon>Viridiplantae</taxon>
        <taxon>Streptophyta</taxon>
        <taxon>Embryophyta</taxon>
        <taxon>Tracheophyta</taxon>
        <taxon>Spermatophyta</taxon>
        <taxon>Magnoliopsida</taxon>
        <taxon>Liliopsida</taxon>
        <taxon>Poales</taxon>
        <taxon>Poaceae</taxon>
        <taxon>BOP clade</taxon>
        <taxon>Pooideae</taxon>
        <taxon>Poodae</taxon>
        <taxon>Poeae</taxon>
        <taxon>Poeae Chloroplast Group 2 (Poeae type)</taxon>
        <taxon>Loliodinae</taxon>
        <taxon>Loliinae</taxon>
        <taxon>Lolium</taxon>
    </lineage>
</organism>
<keyword evidence="6" id="KW-0539">Nucleus</keyword>
<evidence type="ECO:0000313" key="9">
    <source>
        <dbReference type="EMBL" id="KAK1677958.1"/>
    </source>
</evidence>
<evidence type="ECO:0000256" key="7">
    <source>
        <dbReference type="SAM" id="Coils"/>
    </source>
</evidence>
<proteinExistence type="inferred from homology"/>
<evidence type="ECO:0000256" key="2">
    <source>
        <dbReference type="ARBA" id="ARBA00022723"/>
    </source>
</evidence>
<evidence type="ECO:0000256" key="6">
    <source>
        <dbReference type="RuleBase" id="RU367018"/>
    </source>
</evidence>
<comment type="function">
    <text evidence="6">Putative transcription activator involved in regulating light control of development.</text>
</comment>
<evidence type="ECO:0000256" key="1">
    <source>
        <dbReference type="ARBA" id="ARBA00005889"/>
    </source>
</evidence>
<reference evidence="9" key="1">
    <citation type="submission" date="2023-07" db="EMBL/GenBank/DDBJ databases">
        <title>A chromosome-level genome assembly of Lolium multiflorum.</title>
        <authorList>
            <person name="Chen Y."/>
            <person name="Copetti D."/>
            <person name="Kolliker R."/>
            <person name="Studer B."/>
        </authorList>
    </citation>
    <scope>NUCLEOTIDE SEQUENCE</scope>
    <source>
        <strain evidence="9">02402/16</strain>
        <tissue evidence="9">Leaf</tissue>
    </source>
</reference>
<dbReference type="InterPro" id="IPR007527">
    <property type="entry name" value="Znf_SWIM"/>
</dbReference>
<evidence type="ECO:0000256" key="5">
    <source>
        <dbReference type="PROSITE-ProRule" id="PRU00325"/>
    </source>
</evidence>
<comment type="caution">
    <text evidence="9">The sequence shown here is derived from an EMBL/GenBank/DDBJ whole genome shotgun (WGS) entry which is preliminary data.</text>
</comment>
<name>A0AAD8WTX2_LOLMU</name>
<evidence type="ECO:0000313" key="10">
    <source>
        <dbReference type="Proteomes" id="UP001231189"/>
    </source>
</evidence>
<protein>
    <recommendedName>
        <fullName evidence="6">Protein FAR1-RELATED SEQUENCE</fullName>
    </recommendedName>
</protein>
<keyword evidence="4 6" id="KW-0862">Zinc</keyword>
<evidence type="ECO:0000259" key="8">
    <source>
        <dbReference type="PROSITE" id="PS50966"/>
    </source>
</evidence>
<dbReference type="PANTHER" id="PTHR31669">
    <property type="entry name" value="PROTEIN FAR1-RELATED SEQUENCE 10-RELATED"/>
    <property type="match status" value="1"/>
</dbReference>
<feature type="domain" description="SWIM-type" evidence="8">
    <location>
        <begin position="118"/>
        <end position="154"/>
    </location>
</feature>
<evidence type="ECO:0000256" key="3">
    <source>
        <dbReference type="ARBA" id="ARBA00022771"/>
    </source>
</evidence>
<accession>A0AAD8WTX2</accession>
<evidence type="ECO:0000256" key="4">
    <source>
        <dbReference type="ARBA" id="ARBA00022833"/>
    </source>
</evidence>
<comment type="subcellular location">
    <subcellularLocation>
        <location evidence="6">Nucleus</location>
    </subcellularLocation>
</comment>
<feature type="coiled-coil region" evidence="7">
    <location>
        <begin position="216"/>
        <end position="254"/>
    </location>
</feature>
<dbReference type="GO" id="GO:0005634">
    <property type="term" value="C:nucleus"/>
    <property type="evidence" value="ECO:0007669"/>
    <property type="project" value="UniProtKB-SubCell"/>
</dbReference>
<keyword evidence="3 5" id="KW-0863">Zinc-finger</keyword>
<dbReference type="PROSITE" id="PS50966">
    <property type="entry name" value="ZF_SWIM"/>
    <property type="match status" value="1"/>
</dbReference>
<dbReference type="Pfam" id="PF04434">
    <property type="entry name" value="SWIM"/>
    <property type="match status" value="1"/>
</dbReference>
<comment type="similarity">
    <text evidence="1 6">Belongs to the FHY3/FAR1 family.</text>
</comment>
<dbReference type="GO" id="GO:0008270">
    <property type="term" value="F:zinc ion binding"/>
    <property type="evidence" value="ECO:0007669"/>
    <property type="project" value="UniProtKB-UniRule"/>
</dbReference>
<dbReference type="EMBL" id="JAUUTY010000002">
    <property type="protein sequence ID" value="KAK1677958.1"/>
    <property type="molecule type" value="Genomic_DNA"/>
</dbReference>
<keyword evidence="10" id="KW-1185">Reference proteome</keyword>
<gene>
    <name evidence="9" type="ORF">QYE76_038806</name>
</gene>